<feature type="region of interest" description="Disordered" evidence="7">
    <location>
        <begin position="1699"/>
        <end position="1718"/>
    </location>
</feature>
<feature type="compositionally biased region" description="Basic residues" evidence="7">
    <location>
        <begin position="1642"/>
        <end position="1653"/>
    </location>
</feature>
<reference evidence="9" key="1">
    <citation type="journal article" date="2020" name="Stud. Mycol.">
        <title>101 Dothideomycetes genomes: a test case for predicting lifestyles and emergence of pathogens.</title>
        <authorList>
            <person name="Haridas S."/>
            <person name="Albert R."/>
            <person name="Binder M."/>
            <person name="Bloem J."/>
            <person name="Labutti K."/>
            <person name="Salamov A."/>
            <person name="Andreopoulos B."/>
            <person name="Baker S."/>
            <person name="Barry K."/>
            <person name="Bills G."/>
            <person name="Bluhm B."/>
            <person name="Cannon C."/>
            <person name="Castanera R."/>
            <person name="Culley D."/>
            <person name="Daum C."/>
            <person name="Ezra D."/>
            <person name="Gonzalez J."/>
            <person name="Henrissat B."/>
            <person name="Kuo A."/>
            <person name="Liang C."/>
            <person name="Lipzen A."/>
            <person name="Lutzoni F."/>
            <person name="Magnuson J."/>
            <person name="Mondo S."/>
            <person name="Nolan M."/>
            <person name="Ohm R."/>
            <person name="Pangilinan J."/>
            <person name="Park H.-J."/>
            <person name="Ramirez L."/>
            <person name="Alfaro M."/>
            <person name="Sun H."/>
            <person name="Tritt A."/>
            <person name="Yoshinaga Y."/>
            <person name="Zwiers L.-H."/>
            <person name="Turgeon B."/>
            <person name="Goodwin S."/>
            <person name="Spatafora J."/>
            <person name="Crous P."/>
            <person name="Grigoriev I."/>
        </authorList>
    </citation>
    <scope>NUCLEOTIDE SEQUENCE</scope>
    <source>
        <strain evidence="9">CBS 122368</strain>
    </source>
</reference>
<name>A0A6A6I003_9PLEO</name>
<keyword evidence="6" id="KW-0131">Cell cycle</keyword>
<evidence type="ECO:0000259" key="8">
    <source>
        <dbReference type="Pfam" id="PF12231"/>
    </source>
</evidence>
<feature type="compositionally biased region" description="Polar residues" evidence="7">
    <location>
        <begin position="1622"/>
        <end position="1631"/>
    </location>
</feature>
<feature type="region of interest" description="Disordered" evidence="7">
    <location>
        <begin position="1296"/>
        <end position="1325"/>
    </location>
</feature>
<accession>A0A6A6I003</accession>
<feature type="compositionally biased region" description="Polar residues" evidence="7">
    <location>
        <begin position="1"/>
        <end position="12"/>
    </location>
</feature>
<evidence type="ECO:0000256" key="6">
    <source>
        <dbReference type="ARBA" id="ARBA00023306"/>
    </source>
</evidence>
<dbReference type="Proteomes" id="UP000800094">
    <property type="component" value="Unassembled WGS sequence"/>
</dbReference>
<evidence type="ECO:0000256" key="4">
    <source>
        <dbReference type="ARBA" id="ARBA00022895"/>
    </source>
</evidence>
<dbReference type="RefSeq" id="XP_033678779.1">
    <property type="nucleotide sequence ID" value="XM_033830029.1"/>
</dbReference>
<feature type="region of interest" description="Disordered" evidence="7">
    <location>
        <begin position="1205"/>
        <end position="1233"/>
    </location>
</feature>
<evidence type="ECO:0000256" key="3">
    <source>
        <dbReference type="ARBA" id="ARBA00022454"/>
    </source>
</evidence>
<feature type="region of interest" description="Disordered" evidence="7">
    <location>
        <begin position="90"/>
        <end position="110"/>
    </location>
</feature>
<feature type="compositionally biased region" description="Polar residues" evidence="7">
    <location>
        <begin position="1463"/>
        <end position="1505"/>
    </location>
</feature>
<feature type="region of interest" description="Disordered" evidence="7">
    <location>
        <begin position="1130"/>
        <end position="1154"/>
    </location>
</feature>
<dbReference type="GO" id="GO:0000723">
    <property type="term" value="P:telomere maintenance"/>
    <property type="evidence" value="ECO:0007669"/>
    <property type="project" value="TreeGrafter"/>
</dbReference>
<evidence type="ECO:0000256" key="2">
    <source>
        <dbReference type="ARBA" id="ARBA00004574"/>
    </source>
</evidence>
<feature type="region of interest" description="Disordered" evidence="7">
    <location>
        <begin position="1"/>
        <end position="26"/>
    </location>
</feature>
<evidence type="ECO:0000313" key="10">
    <source>
        <dbReference type="Proteomes" id="UP000800094"/>
    </source>
</evidence>
<dbReference type="Pfam" id="PF12231">
    <property type="entry name" value="Rif1_N"/>
    <property type="match status" value="1"/>
</dbReference>
<feature type="compositionally biased region" description="Low complexity" evidence="7">
    <location>
        <begin position="59"/>
        <end position="70"/>
    </location>
</feature>
<feature type="compositionally biased region" description="Low complexity" evidence="7">
    <location>
        <begin position="1138"/>
        <end position="1148"/>
    </location>
</feature>
<evidence type="ECO:0000256" key="1">
    <source>
        <dbReference type="ARBA" id="ARBA00004123"/>
    </source>
</evidence>
<keyword evidence="10" id="KW-1185">Reference proteome</keyword>
<evidence type="ECO:0000313" key="9">
    <source>
        <dbReference type="EMBL" id="KAF2243775.1"/>
    </source>
</evidence>
<dbReference type="GO" id="GO:0005634">
    <property type="term" value="C:nucleus"/>
    <property type="evidence" value="ECO:0007669"/>
    <property type="project" value="UniProtKB-SubCell"/>
</dbReference>
<gene>
    <name evidence="9" type="ORF">BU26DRAFT_523363</name>
</gene>
<evidence type="ECO:0000256" key="7">
    <source>
        <dbReference type="SAM" id="MobiDB-lite"/>
    </source>
</evidence>
<feature type="compositionally biased region" description="Polar residues" evidence="7">
    <location>
        <begin position="1709"/>
        <end position="1718"/>
    </location>
</feature>
<sequence>MVFSTSKLQSLSIRPPTPPKDLQDNDHEILDFLDDPFGTKAPVAKVIAAKSLLNTPEQSPSSGSDLSSSSTRRKKRVNFELQICTIPEGSPTEQLWTPRHSSPLRPLPQTRVSKPLKSILKPCDATSTPPAADGGAAAYQFKSFAEMLESIVKQLASPARSSRFDAYHSLQRTMQAYEKIPDTQALVDKMGLLMQFIRRDMQAIGVNGTGLDSQLIGQALKFLMALVRIPAVRSAMDDDFCSFIVDRTIQVAADAEMPKTIVNTHLALLMQQNFRPKTMTIARVERILDVLDGIHERVSGYSVLAYRIRIYRKFIQQRPDIMTKHTERWFKNTAKALLAGQKDINQSALDTALSAAKAIGTDRHVVKSVLSILNRQKSDGETFANVMAKELEKMLGSENPVIVPQIWSAVTSLLLGSLQGHMFIAMGDWLKVFEKCLSSPNDLVKLHTNIAFGFLLYTVNISEDTPGNWSKMFASIPLHQLQRRGPWKKTEREAATSGYFTLLYYAFRPLASQKQLDRYWTQFVADFWNPLVHSSSLTHAFAACRVVSALLQGSRKPWNEQRALDLRPHAMVQREELPLLDPKWVRKSLSLVLKFVETLLDATPWAPDEIKDEPVKTMWLSLLNSLIEASSKEVMASTESKDAMAHIVNLLRRVWDRHAAQLALSQQTEDNWADKFCFLLETVVQKLGALHFADKCLMRNGEDEFEVASTPSHRSRQQGPRISPLLYFVDLLVNQSEGKLSDSVRLRAMKLLIEPCLESQNTRLSRLELLRDCSAVVDPSSRAMVTFNFWAQIANLTKACIQEQPSDSNERVSRQLGREYDVIVEILSSGSSYLLNRPRGQEVLVSFADTVRREAGEGALVLAVIEKVSECVVNRAPEEDKAACLPFVSILLRNRPKIIVRRTIEQGRQNLWPSSPNPGRNPDFDPYNHLYAAVVSVSAAAYRECGGEDIDKVRDLLSAMVNSIHQCPIALLAVYLRKIQEAIRLWVEDPDRKLQKKDEQIKVLHLQVVSLWKEVCAAIERLPRRDSQILLHLESLITPGFLSRRRGIVNMSVATWNATFGKEETLSYPARLEEILRRLRNTVELSLPSLEVRDEGATTEPSFYDSDDSAVVSGHHLQSPRVKESPFKIVKSTRKSRSPALSSTSSRRIAPRPTPKVRLRHDNSQIQFEPIVSSPTDPFNQESQILTERQKEMIERQGITRSLFANMGSTSSPSRPEAAMSMPSPLELHSDPLSVDDLPTEKSRTPLKTLPSLGPMDVFLGSSPTPQARNRSQQVVSDGTSVATPTAMRTVRLQPHAEELGSSPPRFQRDPDAQAAATKSNDTTENIVSDSFEYRQPERSYSISFDDGTTANEHVLSSVLGADTPGKEAVQDVFTSEADASEMPSSTIDLQLTAQIDADIQAQMKAVANRQSEDAVGESESVFVDAASHQLPEKTVEFHARSDTEVDDTQPLLPAPVEKQPLASGTSSTSRVGDSFSSQVAETETSQIQQLRRSARHSATSSLSRPASVKKRRGSTGRGLGRPKKIKAEDAEEEPVRSLSQSIPDADGMFDNIVVASPAASQAPTRKTRSSSQARIDSDVVVPETTRKRGVRRSASLLSHVETHSQDVVVDDTPALKRARRSNNQDVSEAKTSPPKESRAAQVKRLKHVRVTPKRSFEASSSVRASSAAAGEKRNAGQQAAGEPVPPVGEQNANVAQQPVAAARETEHSQQASAVSTPSRSFTERVILTPRSIINQLKHLKDALFRSSQLVLGRQEEREIDDALFDIRREVHAAGRRGEHDQ</sequence>
<feature type="compositionally biased region" description="Low complexity" evidence="7">
    <location>
        <begin position="1659"/>
        <end position="1670"/>
    </location>
</feature>
<dbReference type="GO" id="GO:0140445">
    <property type="term" value="C:chromosome, telomeric repeat region"/>
    <property type="evidence" value="ECO:0007669"/>
    <property type="project" value="TreeGrafter"/>
</dbReference>
<keyword evidence="4" id="KW-0779">Telomere</keyword>
<keyword evidence="5" id="KW-0539">Nucleus</keyword>
<feature type="region of interest" description="Disordered" evidence="7">
    <location>
        <begin position="1440"/>
        <end position="1545"/>
    </location>
</feature>
<protein>
    <recommendedName>
        <fullName evidence="8">Telomere-associated protein Rif1 N-terminal domain-containing protein</fullName>
    </recommendedName>
</protein>
<dbReference type="SUPFAM" id="SSF48371">
    <property type="entry name" value="ARM repeat"/>
    <property type="match status" value="1"/>
</dbReference>
<feature type="compositionally biased region" description="Polar residues" evidence="7">
    <location>
        <begin position="1559"/>
        <end position="1575"/>
    </location>
</feature>
<dbReference type="GeneID" id="54583359"/>
<dbReference type="PANTHER" id="PTHR22928:SF3">
    <property type="entry name" value="TELOMERE-ASSOCIATED PROTEIN RIF1"/>
    <property type="match status" value="1"/>
</dbReference>
<evidence type="ECO:0000256" key="5">
    <source>
        <dbReference type="ARBA" id="ARBA00023242"/>
    </source>
</evidence>
<dbReference type="InterPro" id="IPR016024">
    <property type="entry name" value="ARM-type_fold"/>
</dbReference>
<organism evidence="9 10">
    <name type="scientific">Trematosphaeria pertusa</name>
    <dbReference type="NCBI Taxonomy" id="390896"/>
    <lineage>
        <taxon>Eukaryota</taxon>
        <taxon>Fungi</taxon>
        <taxon>Dikarya</taxon>
        <taxon>Ascomycota</taxon>
        <taxon>Pezizomycotina</taxon>
        <taxon>Dothideomycetes</taxon>
        <taxon>Pleosporomycetidae</taxon>
        <taxon>Pleosporales</taxon>
        <taxon>Massarineae</taxon>
        <taxon>Trematosphaeriaceae</taxon>
        <taxon>Trematosphaeria</taxon>
    </lineage>
</organism>
<comment type="subcellular location">
    <subcellularLocation>
        <location evidence="2">Chromosome</location>
        <location evidence="2">Telomere</location>
    </subcellularLocation>
    <subcellularLocation>
        <location evidence="1">Nucleus</location>
    </subcellularLocation>
</comment>
<dbReference type="EMBL" id="ML987204">
    <property type="protein sequence ID" value="KAF2243775.1"/>
    <property type="molecule type" value="Genomic_DNA"/>
</dbReference>
<proteinExistence type="predicted"/>
<keyword evidence="3" id="KW-0158">Chromosome</keyword>
<dbReference type="PANTHER" id="PTHR22928">
    <property type="entry name" value="TELOMERE-ASSOCIATED PROTEIN RIF1"/>
    <property type="match status" value="1"/>
</dbReference>
<dbReference type="InterPro" id="IPR022031">
    <property type="entry name" value="Rif1_N"/>
</dbReference>
<feature type="compositionally biased region" description="Basic residues" evidence="7">
    <location>
        <begin position="1508"/>
        <end position="1525"/>
    </location>
</feature>
<feature type="region of interest" description="Disordered" evidence="7">
    <location>
        <begin position="51"/>
        <end position="73"/>
    </location>
</feature>
<dbReference type="OrthoDB" id="5399929at2759"/>
<feature type="domain" description="Telomere-associated protein Rif1 N-terminal" evidence="8">
    <location>
        <begin position="155"/>
        <end position="524"/>
    </location>
</feature>
<feature type="region of interest" description="Disordered" evidence="7">
    <location>
        <begin position="1557"/>
        <end position="1691"/>
    </location>
</feature>